<dbReference type="InterPro" id="IPR027417">
    <property type="entry name" value="P-loop_NTPase"/>
</dbReference>
<feature type="domain" description="AAA+ ATPase" evidence="5">
    <location>
        <begin position="156"/>
        <end position="294"/>
    </location>
</feature>
<keyword evidence="2 4" id="KW-0067">ATP-binding</keyword>
<dbReference type="SMART" id="SM00382">
    <property type="entry name" value="AAA"/>
    <property type="match status" value="1"/>
</dbReference>
<proteinExistence type="inferred from homology"/>
<evidence type="ECO:0000256" key="1">
    <source>
        <dbReference type="ARBA" id="ARBA00022741"/>
    </source>
</evidence>
<dbReference type="InterPro" id="IPR050168">
    <property type="entry name" value="AAA_ATPase_domain"/>
</dbReference>
<dbReference type="InterPro" id="IPR041569">
    <property type="entry name" value="AAA_lid_3"/>
</dbReference>
<dbReference type="SUPFAM" id="SSF48452">
    <property type="entry name" value="TPR-like"/>
    <property type="match status" value="1"/>
</dbReference>
<comment type="caution">
    <text evidence="6">The sequence shown here is derived from an EMBL/GenBank/DDBJ whole genome shotgun (WGS) entry which is preliminary data.</text>
</comment>
<dbReference type="AlphaFoldDB" id="A0A179VBW0"/>
<dbReference type="GO" id="GO:0016887">
    <property type="term" value="F:ATP hydrolysis activity"/>
    <property type="evidence" value="ECO:0007669"/>
    <property type="project" value="InterPro"/>
</dbReference>
<dbReference type="RefSeq" id="WP_064631716.1">
    <property type="nucleotide sequence ID" value="NZ_LQYE01000028.1"/>
</dbReference>
<dbReference type="InterPro" id="IPR011990">
    <property type="entry name" value="TPR-like_helical_dom_sf"/>
</dbReference>
<keyword evidence="1 4" id="KW-0547">Nucleotide-binding</keyword>
<dbReference type="Gene3D" id="3.40.50.300">
    <property type="entry name" value="P-loop containing nucleotide triphosphate hydrolases"/>
    <property type="match status" value="1"/>
</dbReference>
<evidence type="ECO:0000313" key="7">
    <source>
        <dbReference type="Proteomes" id="UP000186919"/>
    </source>
</evidence>
<dbReference type="Proteomes" id="UP000186919">
    <property type="component" value="Unassembled WGS sequence"/>
</dbReference>
<dbReference type="Gene3D" id="1.10.8.60">
    <property type="match status" value="1"/>
</dbReference>
<dbReference type="PANTHER" id="PTHR23077:SF171">
    <property type="entry name" value="NUCLEAR VALOSIN-CONTAINING PROTEIN-LIKE"/>
    <property type="match status" value="1"/>
</dbReference>
<evidence type="ECO:0000313" key="6">
    <source>
        <dbReference type="EMBL" id="OAT67786.1"/>
    </source>
</evidence>
<organism evidence="6 7">
    <name type="scientific">Mycobacteroides immunogenum</name>
    <dbReference type="NCBI Taxonomy" id="83262"/>
    <lineage>
        <taxon>Bacteria</taxon>
        <taxon>Bacillati</taxon>
        <taxon>Actinomycetota</taxon>
        <taxon>Actinomycetes</taxon>
        <taxon>Mycobacteriales</taxon>
        <taxon>Mycobacteriaceae</taxon>
        <taxon>Mycobacteroides</taxon>
    </lineage>
</organism>
<sequence length="404" mass="43572">MADDAVIAEMLAAVQASPDVLALRLRVIELLVERRRFAEALNHCTVALQQSPGDTKALELLAACSAGLNSPAPEPAAAAAGFDWSAAEDQVADIVRPAFVEEEPEPLGPNDVGALEKSEVRISDVGGMADVKRQLDLSLFGPLRNPELVKAFGVSARGGLLLYGPPGCGKTFLARAVAGELGANFYPVGISDVMHPIFGQSEQRMHEIFEIARRNTPCVLFFDELDALGHRRSQLSGGSGLRPLVNQLLAELDPATESNEGLYVLGATNHPWDVDAALRRPGRFDRMILVALPDEEARVAIVKYHLRERPLEGINLKSIAKRTEGRSGADLAHICNTATQFAMADSISSGQVRPVRMADIDTAIAQVGPSAGGWFDTARNVVEFSNSDGSYDELAKYLRNRRSR</sequence>
<evidence type="ECO:0000259" key="5">
    <source>
        <dbReference type="SMART" id="SM00382"/>
    </source>
</evidence>
<dbReference type="InterPro" id="IPR003960">
    <property type="entry name" value="ATPase_AAA_CS"/>
</dbReference>
<gene>
    <name evidence="6" type="ORF">AWB85_11685</name>
</gene>
<dbReference type="PANTHER" id="PTHR23077">
    <property type="entry name" value="AAA-FAMILY ATPASE"/>
    <property type="match status" value="1"/>
</dbReference>
<dbReference type="InterPro" id="IPR003959">
    <property type="entry name" value="ATPase_AAA_core"/>
</dbReference>
<evidence type="ECO:0000256" key="3">
    <source>
        <dbReference type="ARBA" id="ARBA00023054"/>
    </source>
</evidence>
<dbReference type="GO" id="GO:0005524">
    <property type="term" value="F:ATP binding"/>
    <property type="evidence" value="ECO:0007669"/>
    <property type="project" value="UniProtKB-KW"/>
</dbReference>
<dbReference type="SUPFAM" id="SSF52540">
    <property type="entry name" value="P-loop containing nucleoside triphosphate hydrolases"/>
    <property type="match status" value="1"/>
</dbReference>
<evidence type="ECO:0000256" key="4">
    <source>
        <dbReference type="RuleBase" id="RU003651"/>
    </source>
</evidence>
<dbReference type="PROSITE" id="PS00674">
    <property type="entry name" value="AAA"/>
    <property type="match status" value="1"/>
</dbReference>
<accession>A0A179VBW0</accession>
<dbReference type="Pfam" id="PF17862">
    <property type="entry name" value="AAA_lid_3"/>
    <property type="match status" value="1"/>
</dbReference>
<name>A0A179VBW0_9MYCO</name>
<protein>
    <submittedName>
        <fullName evidence="6">AAA family ATPase</fullName>
    </submittedName>
</protein>
<comment type="similarity">
    <text evidence="4">Belongs to the AAA ATPase family.</text>
</comment>
<dbReference type="InterPro" id="IPR003593">
    <property type="entry name" value="AAA+_ATPase"/>
</dbReference>
<keyword evidence="3" id="KW-0175">Coiled coil</keyword>
<reference evidence="6 7" key="1">
    <citation type="submission" date="2016-01" db="EMBL/GenBank/DDBJ databases">
        <title>Mycobacterium immunogenum strain CD11_6 genome sequencing and assembly.</title>
        <authorList>
            <person name="Kaur G."/>
            <person name="Nair G.R."/>
            <person name="Mayilraj S."/>
        </authorList>
    </citation>
    <scope>NUCLEOTIDE SEQUENCE [LARGE SCALE GENOMIC DNA]</scope>
    <source>
        <strain evidence="6 7">CD11-6</strain>
    </source>
</reference>
<dbReference type="EMBL" id="LQYE01000028">
    <property type="protein sequence ID" value="OAT67786.1"/>
    <property type="molecule type" value="Genomic_DNA"/>
</dbReference>
<evidence type="ECO:0000256" key="2">
    <source>
        <dbReference type="ARBA" id="ARBA00022840"/>
    </source>
</evidence>
<dbReference type="Pfam" id="PF00004">
    <property type="entry name" value="AAA"/>
    <property type="match status" value="1"/>
</dbReference>
<dbReference type="FunFam" id="3.40.50.300:FF:001025">
    <property type="entry name" value="ATPase family, AAA domain-containing 2B"/>
    <property type="match status" value="1"/>
</dbReference>